<comment type="caution">
    <text evidence="7">The sequence shown here is derived from an EMBL/GenBank/DDBJ whole genome shotgun (WGS) entry which is preliminary data.</text>
</comment>
<keyword evidence="5 6" id="KW-0472">Membrane</keyword>
<protein>
    <submittedName>
        <fullName evidence="7">Cobalt ECF transporter T component CbiQ</fullName>
    </submittedName>
</protein>
<dbReference type="InterPro" id="IPR003339">
    <property type="entry name" value="ABC/ECF_trnsptr_transmembrane"/>
</dbReference>
<evidence type="ECO:0000256" key="3">
    <source>
        <dbReference type="ARBA" id="ARBA00022692"/>
    </source>
</evidence>
<evidence type="ECO:0000256" key="4">
    <source>
        <dbReference type="ARBA" id="ARBA00022989"/>
    </source>
</evidence>
<sequence length="239" mass="25845">MSDSPLGRIDPRWKILLAFAVAIVVSCSREIHSSALLLGYGVFLAFLGRLSPKETLKRLGAVNGLLITLWLTLPLTAGGETVRLVGLDLSLEGIDLAGNITLKSSAMVLVLMALLGTSQTHLVMRGLKELGLSTKLVTLLHFCSRYIHVITDENRRIHEAAVLRGYRPGITPRGLRTTASMVASLLVKSYDRSVRVNDALLLRGFDGTFPSVHEPSRAALPDLAWFGGIVALFGGCLVF</sequence>
<evidence type="ECO:0000256" key="6">
    <source>
        <dbReference type="SAM" id="Phobius"/>
    </source>
</evidence>
<name>A0ABS9EMP1_9BACT</name>
<dbReference type="EMBL" id="JAKGUD010000005">
    <property type="protein sequence ID" value="MCF4142461.1"/>
    <property type="molecule type" value="Genomic_DNA"/>
</dbReference>
<reference evidence="7 8" key="1">
    <citation type="submission" date="2022-01" db="EMBL/GenBank/DDBJ databases">
        <title>Dethiosulfovibrio faecalis sp. nov., a novel proteolytic, non-sulfur-reducing bacterium isolated from a marine aquaculture solid waste bioreactor.</title>
        <authorList>
            <person name="Grabowski S."/>
            <person name="Apolinario E."/>
            <person name="Schneider N."/>
            <person name="Marshall C.W."/>
            <person name="Sowers K.R."/>
        </authorList>
    </citation>
    <scope>NUCLEOTIDE SEQUENCE [LARGE SCALE GENOMIC DNA]</scope>
    <source>
        <strain evidence="7 8">DSM 12537</strain>
    </source>
</reference>
<keyword evidence="4 6" id="KW-1133">Transmembrane helix</keyword>
<dbReference type="Proteomes" id="UP001200430">
    <property type="component" value="Unassembled WGS sequence"/>
</dbReference>
<evidence type="ECO:0000313" key="8">
    <source>
        <dbReference type="Proteomes" id="UP001200430"/>
    </source>
</evidence>
<keyword evidence="3 6" id="KW-0812">Transmembrane</keyword>
<dbReference type="InterPro" id="IPR012809">
    <property type="entry name" value="ECF_CbiQ"/>
</dbReference>
<dbReference type="RefSeq" id="WP_236099187.1">
    <property type="nucleotide sequence ID" value="NZ_JAKGUD010000005.1"/>
</dbReference>
<organism evidence="7 8">
    <name type="scientific">Dethiosulfovibrio marinus</name>
    <dbReference type="NCBI Taxonomy" id="133532"/>
    <lineage>
        <taxon>Bacteria</taxon>
        <taxon>Thermotogati</taxon>
        <taxon>Synergistota</taxon>
        <taxon>Synergistia</taxon>
        <taxon>Synergistales</taxon>
        <taxon>Dethiosulfovibrionaceae</taxon>
        <taxon>Dethiosulfovibrio</taxon>
    </lineage>
</organism>
<evidence type="ECO:0000256" key="2">
    <source>
        <dbReference type="ARBA" id="ARBA00022475"/>
    </source>
</evidence>
<feature type="transmembrane region" description="Helical" evidence="6">
    <location>
        <begin position="15"/>
        <end position="47"/>
    </location>
</feature>
<comment type="subcellular location">
    <subcellularLocation>
        <location evidence="1">Cell membrane</location>
        <topology evidence="1">Multi-pass membrane protein</topology>
    </subcellularLocation>
</comment>
<gene>
    <name evidence="7" type="primary">cbiQ</name>
    <name evidence="7" type="ORF">L2W38_06505</name>
</gene>
<evidence type="ECO:0000256" key="1">
    <source>
        <dbReference type="ARBA" id="ARBA00004651"/>
    </source>
</evidence>
<evidence type="ECO:0000256" key="5">
    <source>
        <dbReference type="ARBA" id="ARBA00023136"/>
    </source>
</evidence>
<dbReference type="PANTHER" id="PTHR34857:SF2">
    <property type="entry name" value="SLL0384 PROTEIN"/>
    <property type="match status" value="1"/>
</dbReference>
<dbReference type="InterPro" id="IPR051611">
    <property type="entry name" value="ECF_transporter_component"/>
</dbReference>
<feature type="transmembrane region" description="Helical" evidence="6">
    <location>
        <begin position="96"/>
        <end position="115"/>
    </location>
</feature>
<dbReference type="NCBIfam" id="TIGR02454">
    <property type="entry name" value="ECF_T_CbiQ"/>
    <property type="match status" value="1"/>
</dbReference>
<dbReference type="Pfam" id="PF02361">
    <property type="entry name" value="CbiQ"/>
    <property type="match status" value="1"/>
</dbReference>
<evidence type="ECO:0000313" key="7">
    <source>
        <dbReference type="EMBL" id="MCF4142461.1"/>
    </source>
</evidence>
<feature type="transmembrane region" description="Helical" evidence="6">
    <location>
        <begin position="59"/>
        <end position="76"/>
    </location>
</feature>
<proteinExistence type="predicted"/>
<dbReference type="PANTHER" id="PTHR34857">
    <property type="entry name" value="SLL0384 PROTEIN"/>
    <property type="match status" value="1"/>
</dbReference>
<keyword evidence="8" id="KW-1185">Reference proteome</keyword>
<accession>A0ABS9EMP1</accession>
<dbReference type="CDD" id="cd16914">
    <property type="entry name" value="EcfT"/>
    <property type="match status" value="1"/>
</dbReference>
<keyword evidence="2" id="KW-1003">Cell membrane</keyword>